<comment type="subunit">
    <text evidence="11">Component of the Mediator complex.</text>
</comment>
<evidence type="ECO:0000256" key="7">
    <source>
        <dbReference type="ARBA" id="ARBA00023163"/>
    </source>
</evidence>
<evidence type="ECO:0000256" key="10">
    <source>
        <dbReference type="ARBA" id="ARBA00031260"/>
    </source>
</evidence>
<evidence type="ECO:0000256" key="3">
    <source>
        <dbReference type="ARBA" id="ARBA00020636"/>
    </source>
</evidence>
<evidence type="ECO:0000313" key="13">
    <source>
        <dbReference type="Proteomes" id="UP001347796"/>
    </source>
</evidence>
<evidence type="ECO:0000256" key="9">
    <source>
        <dbReference type="ARBA" id="ARBA00025687"/>
    </source>
</evidence>
<evidence type="ECO:0000256" key="4">
    <source>
        <dbReference type="ARBA" id="ARBA00023015"/>
    </source>
</evidence>
<comment type="similarity">
    <text evidence="2 11">Belongs to the Mediator complex subunit 9 family.</text>
</comment>
<reference evidence="12 13" key="1">
    <citation type="submission" date="2024-01" db="EMBL/GenBank/DDBJ databases">
        <title>The genome of the rayed Mediterranean limpet Patella caerulea (Linnaeus, 1758).</title>
        <authorList>
            <person name="Anh-Thu Weber A."/>
            <person name="Halstead-Nussloch G."/>
        </authorList>
    </citation>
    <scope>NUCLEOTIDE SEQUENCE [LARGE SCALE GENOMIC DNA]</scope>
    <source>
        <strain evidence="12">AATW-2023a</strain>
        <tissue evidence="12">Whole specimen</tissue>
    </source>
</reference>
<comment type="subcellular location">
    <subcellularLocation>
        <location evidence="1 11">Nucleus</location>
    </subcellularLocation>
</comment>
<keyword evidence="6 11" id="KW-0010">Activator</keyword>
<dbReference type="EMBL" id="JAZGQO010000004">
    <property type="protein sequence ID" value="KAK6187959.1"/>
    <property type="molecule type" value="Genomic_DNA"/>
</dbReference>
<dbReference type="PANTHER" id="PTHR20844">
    <property type="entry name" value="MEDIATOR OF RNA POLYMERASE II TRANSCRIPTION, SUBUNIT 9"/>
    <property type="match status" value="1"/>
</dbReference>
<dbReference type="Proteomes" id="UP001347796">
    <property type="component" value="Unassembled WGS sequence"/>
</dbReference>
<sequence length="92" mass="10801">MAANVAENELNFLPSIYEGIKSIEKDSHDMNQKLTDLKSQFQKARECVDKLPGVQYSKEEQLKRIDILRKQLISKQELLQKYRNLTNFDLET</sequence>
<evidence type="ECO:0000256" key="2">
    <source>
        <dbReference type="ARBA" id="ARBA00008089"/>
    </source>
</evidence>
<keyword evidence="13" id="KW-1185">Reference proteome</keyword>
<keyword evidence="8 11" id="KW-0539">Nucleus</keyword>
<gene>
    <name evidence="11" type="primary">MED9</name>
    <name evidence="12" type="ORF">SNE40_005875</name>
</gene>
<evidence type="ECO:0000256" key="8">
    <source>
        <dbReference type="ARBA" id="ARBA00023242"/>
    </source>
</evidence>
<comment type="function">
    <text evidence="9 11">Component of the Mediator complex, a coactivator involved in the regulated transcription of nearly all RNA polymerase II-dependent genes. Mediator functions as a bridge to convey information from gene-specific regulatory proteins to the basal RNA polymerase II transcription machinery. Mediator is recruited to promoters by direct interactions with regulatory proteins and serves as a scaffold for the assembly of a functional preinitiation complex with RNA polymerase II and the general transcription factors.</text>
</comment>
<keyword evidence="4 11" id="KW-0805">Transcription regulation</keyword>
<dbReference type="PANTHER" id="PTHR20844:SF0">
    <property type="entry name" value="MEDIATOR OF RNA POLYMERASE II TRANSCRIPTION SUBUNIT 9"/>
    <property type="match status" value="1"/>
</dbReference>
<dbReference type="GO" id="GO:0016592">
    <property type="term" value="C:mediator complex"/>
    <property type="evidence" value="ECO:0007669"/>
    <property type="project" value="InterPro"/>
</dbReference>
<dbReference type="SUPFAM" id="SSF140718">
    <property type="entry name" value="Mediator hinge subcomplex-like"/>
    <property type="match status" value="1"/>
</dbReference>
<name>A0AAN8K766_PATCE</name>
<dbReference type="InterPro" id="IPR011425">
    <property type="entry name" value="Med9"/>
</dbReference>
<dbReference type="GO" id="GO:0003712">
    <property type="term" value="F:transcription coregulator activity"/>
    <property type="evidence" value="ECO:0007669"/>
    <property type="project" value="InterPro"/>
</dbReference>
<accession>A0AAN8K766</accession>
<dbReference type="InterPro" id="IPR039242">
    <property type="entry name" value="MED9_metazoa"/>
</dbReference>
<organism evidence="12 13">
    <name type="scientific">Patella caerulea</name>
    <name type="common">Rayed Mediterranean limpet</name>
    <dbReference type="NCBI Taxonomy" id="87958"/>
    <lineage>
        <taxon>Eukaryota</taxon>
        <taxon>Metazoa</taxon>
        <taxon>Spiralia</taxon>
        <taxon>Lophotrochozoa</taxon>
        <taxon>Mollusca</taxon>
        <taxon>Gastropoda</taxon>
        <taxon>Patellogastropoda</taxon>
        <taxon>Patelloidea</taxon>
        <taxon>Patellidae</taxon>
        <taxon>Patella</taxon>
    </lineage>
</organism>
<proteinExistence type="inferred from homology"/>
<protein>
    <recommendedName>
        <fullName evidence="3 11">Mediator of RNA polymerase II transcription subunit 9</fullName>
    </recommendedName>
    <alternativeName>
        <fullName evidence="10 11">Mediator complex subunit 9</fullName>
    </alternativeName>
</protein>
<evidence type="ECO:0000256" key="6">
    <source>
        <dbReference type="ARBA" id="ARBA00023159"/>
    </source>
</evidence>
<comment type="caution">
    <text evidence="12">The sequence shown here is derived from an EMBL/GenBank/DDBJ whole genome shotgun (WGS) entry which is preliminary data.</text>
</comment>
<dbReference type="Pfam" id="PF07544">
    <property type="entry name" value="Med9"/>
    <property type="match status" value="1"/>
</dbReference>
<dbReference type="InterPro" id="IPR037212">
    <property type="entry name" value="Med7/Med21-like"/>
</dbReference>
<evidence type="ECO:0000256" key="1">
    <source>
        <dbReference type="ARBA" id="ARBA00004123"/>
    </source>
</evidence>
<dbReference type="AlphaFoldDB" id="A0AAN8K766"/>
<evidence type="ECO:0000256" key="5">
    <source>
        <dbReference type="ARBA" id="ARBA00023054"/>
    </source>
</evidence>
<keyword evidence="7 11" id="KW-0804">Transcription</keyword>
<evidence type="ECO:0000256" key="11">
    <source>
        <dbReference type="RuleBase" id="RU364145"/>
    </source>
</evidence>
<evidence type="ECO:0000313" key="12">
    <source>
        <dbReference type="EMBL" id="KAK6187959.1"/>
    </source>
</evidence>
<keyword evidence="5" id="KW-0175">Coiled coil</keyword>
<dbReference type="GO" id="GO:0006357">
    <property type="term" value="P:regulation of transcription by RNA polymerase II"/>
    <property type="evidence" value="ECO:0007669"/>
    <property type="project" value="InterPro"/>
</dbReference>